<dbReference type="SUPFAM" id="SSF55729">
    <property type="entry name" value="Acyl-CoA N-acyltransferases (Nat)"/>
    <property type="match status" value="1"/>
</dbReference>
<organism evidence="1 2">
    <name type="scientific">Parasulfitobacter algicola</name>
    <dbReference type="NCBI Taxonomy" id="2614809"/>
    <lineage>
        <taxon>Bacteria</taxon>
        <taxon>Pseudomonadati</taxon>
        <taxon>Pseudomonadota</taxon>
        <taxon>Alphaproteobacteria</taxon>
        <taxon>Rhodobacterales</taxon>
        <taxon>Roseobacteraceae</taxon>
        <taxon>Parasulfitobacter</taxon>
    </lineage>
</organism>
<reference evidence="1 2" key="1">
    <citation type="submission" date="2020-06" db="EMBL/GenBank/DDBJ databases">
        <title>Sulfitobacter algicola sp. nov., isolated from green algae.</title>
        <authorList>
            <person name="Wang C."/>
        </authorList>
    </citation>
    <scope>NUCLEOTIDE SEQUENCE [LARGE SCALE GENOMIC DNA]</scope>
    <source>
        <strain evidence="1 2">1151</strain>
    </source>
</reference>
<dbReference type="EMBL" id="JABUFE010000002">
    <property type="protein sequence ID" value="NSX54281.1"/>
    <property type="molecule type" value="Genomic_DNA"/>
</dbReference>
<comment type="caution">
    <text evidence="1">The sequence shown here is derived from an EMBL/GenBank/DDBJ whole genome shotgun (WGS) entry which is preliminary data.</text>
</comment>
<protein>
    <recommendedName>
        <fullName evidence="3">GCN5-related N-acetyltransferase</fullName>
    </recommendedName>
</protein>
<dbReference type="InterPro" id="IPR016181">
    <property type="entry name" value="Acyl_CoA_acyltransferase"/>
</dbReference>
<accession>A0ABX2IQI1</accession>
<dbReference type="Proteomes" id="UP000777935">
    <property type="component" value="Unassembled WGS sequence"/>
</dbReference>
<proteinExistence type="predicted"/>
<dbReference type="RefSeq" id="WP_174136129.1">
    <property type="nucleotide sequence ID" value="NZ_JABUFE010000002.1"/>
</dbReference>
<sequence length="331" mass="36235">MRLKITDALISDLPQIVELLLADAKQRHATNPVLWAIADDAEAQIEKSVRSALEDEKQPFRQKWLTAVADGQLFGLAHTMLVPVPPIYAGKLGNPGLLLDDCCIAENAPDGTADALIAAAETDLRNAGAKVLLASSAFGDDWQSKYTQHNYEPLTLYLAKTGFDDAAPSNSIRAADEPDLSQIVARSAKNRAILSDLNPFWEPHPEADIRFGNLMKRSLTLADRDMIVSGVSDRLDGYAIVQPATHMHFPTAHDIRKVGIIDDYFHVDYADPLNVSDNGIGAKTLLLHAEAAFKQRGFNATLIVCPAAWLSKIAVLENTGYQNATLWMIKR</sequence>
<evidence type="ECO:0008006" key="3">
    <source>
        <dbReference type="Google" id="ProtNLM"/>
    </source>
</evidence>
<evidence type="ECO:0000313" key="2">
    <source>
        <dbReference type="Proteomes" id="UP000777935"/>
    </source>
</evidence>
<dbReference type="Gene3D" id="3.40.630.30">
    <property type="match status" value="1"/>
</dbReference>
<gene>
    <name evidence="1" type="ORF">HRQ87_05660</name>
</gene>
<keyword evidence="2" id="KW-1185">Reference proteome</keyword>
<evidence type="ECO:0000313" key="1">
    <source>
        <dbReference type="EMBL" id="NSX54281.1"/>
    </source>
</evidence>
<name>A0ABX2IQI1_9RHOB</name>